<dbReference type="PROSITE" id="PS51740">
    <property type="entry name" value="SPOVT_ABRB"/>
    <property type="match status" value="1"/>
</dbReference>
<dbReference type="CDD" id="cd16320">
    <property type="entry name" value="MraZ_N"/>
    <property type="match status" value="1"/>
</dbReference>
<keyword evidence="1" id="KW-0963">Cytoplasm</keyword>
<comment type="caution">
    <text evidence="4">The sequence shown here is derived from an EMBL/GenBank/DDBJ whole genome shotgun (WGS) entry which is preliminary data.</text>
</comment>
<dbReference type="InterPro" id="IPR003444">
    <property type="entry name" value="MraZ"/>
</dbReference>
<keyword evidence="1 2" id="KW-0238">DNA-binding</keyword>
<dbReference type="GO" id="GO:0000976">
    <property type="term" value="F:transcription cis-regulatory region binding"/>
    <property type="evidence" value="ECO:0007669"/>
    <property type="project" value="TreeGrafter"/>
</dbReference>
<dbReference type="InterPro" id="IPR035642">
    <property type="entry name" value="MraZ_N"/>
</dbReference>
<comment type="similarity">
    <text evidence="1">Belongs to the MraZ family.</text>
</comment>
<protein>
    <recommendedName>
        <fullName evidence="1">Transcriptional regulator MraZ</fullName>
    </recommendedName>
</protein>
<dbReference type="InterPro" id="IPR007159">
    <property type="entry name" value="SpoVT-AbrB_dom"/>
</dbReference>
<dbReference type="Proteomes" id="UP000635071">
    <property type="component" value="Unassembled WGS sequence"/>
</dbReference>
<dbReference type="InterPro" id="IPR035644">
    <property type="entry name" value="MraZ_C"/>
</dbReference>
<dbReference type="GO" id="GO:0003700">
    <property type="term" value="F:DNA-binding transcription factor activity"/>
    <property type="evidence" value="ECO:0007669"/>
    <property type="project" value="UniProtKB-UniRule"/>
</dbReference>
<dbReference type="GO" id="GO:0009295">
    <property type="term" value="C:nucleoid"/>
    <property type="evidence" value="ECO:0007669"/>
    <property type="project" value="UniProtKB-SubCell"/>
</dbReference>
<comment type="subcellular location">
    <subcellularLocation>
        <location evidence="1">Cytoplasm</location>
        <location evidence="1">Nucleoid</location>
    </subcellularLocation>
</comment>
<dbReference type="Gene3D" id="3.40.1550.20">
    <property type="entry name" value="Transcriptional regulator MraZ domain"/>
    <property type="match status" value="1"/>
</dbReference>
<dbReference type="AlphaFoldDB" id="A0A917E8I4"/>
<gene>
    <name evidence="1" type="primary">mraZ</name>
    <name evidence="4" type="ORF">GCM10011529_20140</name>
</gene>
<dbReference type="CDD" id="cd16321">
    <property type="entry name" value="MraZ_C"/>
    <property type="match status" value="1"/>
</dbReference>
<reference evidence="4" key="1">
    <citation type="journal article" date="2014" name="Int. J. Syst. Evol. Microbiol.">
        <title>Complete genome sequence of Corynebacterium casei LMG S-19264T (=DSM 44701T), isolated from a smear-ripened cheese.</title>
        <authorList>
            <consortium name="US DOE Joint Genome Institute (JGI-PGF)"/>
            <person name="Walter F."/>
            <person name="Albersmeier A."/>
            <person name="Kalinowski J."/>
            <person name="Ruckert C."/>
        </authorList>
    </citation>
    <scope>NUCLEOTIDE SEQUENCE</scope>
    <source>
        <strain evidence="4">CGMCC 1.15519</strain>
    </source>
</reference>
<organism evidence="4 5">
    <name type="scientific">Sandarakinorhabdus glacialis</name>
    <dbReference type="NCBI Taxonomy" id="1614636"/>
    <lineage>
        <taxon>Bacteria</taxon>
        <taxon>Pseudomonadati</taxon>
        <taxon>Pseudomonadota</taxon>
        <taxon>Alphaproteobacteria</taxon>
        <taxon>Sphingomonadales</taxon>
        <taxon>Sphingosinicellaceae</taxon>
        <taxon>Sandarakinorhabdus</taxon>
    </lineage>
</organism>
<dbReference type="GO" id="GO:2000143">
    <property type="term" value="P:negative regulation of DNA-templated transcription initiation"/>
    <property type="evidence" value="ECO:0007669"/>
    <property type="project" value="TreeGrafter"/>
</dbReference>
<feature type="domain" description="SpoVT-AbrB" evidence="3">
    <location>
        <begin position="88"/>
        <end position="131"/>
    </location>
</feature>
<dbReference type="GO" id="GO:0005737">
    <property type="term" value="C:cytoplasm"/>
    <property type="evidence" value="ECO:0007669"/>
    <property type="project" value="UniProtKB-UniRule"/>
</dbReference>
<dbReference type="HAMAP" id="MF_01008">
    <property type="entry name" value="MraZ"/>
    <property type="match status" value="1"/>
</dbReference>
<dbReference type="SUPFAM" id="SSF89447">
    <property type="entry name" value="AbrB/MazE/MraZ-like"/>
    <property type="match status" value="1"/>
</dbReference>
<comment type="subunit">
    <text evidence="1">Forms oligomers.</text>
</comment>
<dbReference type="PANTHER" id="PTHR34701:SF1">
    <property type="entry name" value="TRANSCRIPTIONAL REGULATOR MRAZ"/>
    <property type="match status" value="1"/>
</dbReference>
<proteinExistence type="inferred from homology"/>
<dbReference type="InterPro" id="IPR037914">
    <property type="entry name" value="SpoVT-AbrB_sf"/>
</dbReference>
<evidence type="ECO:0000313" key="4">
    <source>
        <dbReference type="EMBL" id="GGE13737.1"/>
    </source>
</evidence>
<dbReference type="EMBL" id="BMJM01000006">
    <property type="protein sequence ID" value="GGE13737.1"/>
    <property type="molecule type" value="Genomic_DNA"/>
</dbReference>
<evidence type="ECO:0000259" key="3">
    <source>
        <dbReference type="PROSITE" id="PS51740"/>
    </source>
</evidence>
<evidence type="ECO:0000313" key="5">
    <source>
        <dbReference type="Proteomes" id="UP000635071"/>
    </source>
</evidence>
<dbReference type="PANTHER" id="PTHR34701">
    <property type="entry name" value="TRANSCRIPTIONAL REGULATOR MRAZ"/>
    <property type="match status" value="1"/>
</dbReference>
<name>A0A917E8I4_9SPHN</name>
<evidence type="ECO:0000256" key="2">
    <source>
        <dbReference type="PROSITE-ProRule" id="PRU01076"/>
    </source>
</evidence>
<sequence>MADDFFHGYALNAVDAKSRLSIPAEFRDAIMARSGTKDVFIGPAPGIDCLLGYDKSHAAKLQARLDRLDHDEDTAEGAFKSTFLFGSATPLKIDEAGRIVLTAGLRDLGDITSHVWFVAGGNWFQMWNPYRYLEQTGIDARMFRILRREMEAKGLPVTEAAR</sequence>
<dbReference type="RefSeq" id="WP_188762822.1">
    <property type="nucleotide sequence ID" value="NZ_BMJM01000006.1"/>
</dbReference>
<keyword evidence="5" id="KW-1185">Reference proteome</keyword>
<keyword evidence="1" id="KW-0804">Transcription</keyword>
<dbReference type="InterPro" id="IPR038619">
    <property type="entry name" value="MraZ_sf"/>
</dbReference>
<evidence type="ECO:0000256" key="1">
    <source>
        <dbReference type="HAMAP-Rule" id="MF_01008"/>
    </source>
</evidence>
<accession>A0A917E8I4</accession>
<reference evidence="4" key="2">
    <citation type="submission" date="2020-09" db="EMBL/GenBank/DDBJ databases">
        <authorList>
            <person name="Sun Q."/>
            <person name="Zhou Y."/>
        </authorList>
    </citation>
    <scope>NUCLEOTIDE SEQUENCE</scope>
    <source>
        <strain evidence="4">CGMCC 1.15519</strain>
    </source>
</reference>
<keyword evidence="1" id="KW-0805">Transcription regulation</keyword>